<dbReference type="AlphaFoldDB" id="A0A914Z7S5"/>
<feature type="compositionally biased region" description="Low complexity" evidence="6">
    <location>
        <begin position="159"/>
        <end position="170"/>
    </location>
</feature>
<dbReference type="WBParaSite" id="PSU_v2.g8379.t1">
    <property type="protein sequence ID" value="PSU_v2.g8379.t1"/>
    <property type="gene ID" value="PSU_v2.g8379"/>
</dbReference>
<dbReference type="GO" id="GO:0008270">
    <property type="term" value="F:zinc ion binding"/>
    <property type="evidence" value="ECO:0007669"/>
    <property type="project" value="UniProtKB-KW"/>
</dbReference>
<dbReference type="GO" id="GO:0000981">
    <property type="term" value="F:DNA-binding transcription factor activity, RNA polymerase II-specific"/>
    <property type="evidence" value="ECO:0007669"/>
    <property type="project" value="TreeGrafter"/>
</dbReference>
<name>A0A914Z7S5_9BILA</name>
<evidence type="ECO:0000256" key="3">
    <source>
        <dbReference type="ARBA" id="ARBA00022771"/>
    </source>
</evidence>
<evidence type="ECO:0000313" key="9">
    <source>
        <dbReference type="WBParaSite" id="PSU_v2.g8379.t1"/>
    </source>
</evidence>
<dbReference type="Proteomes" id="UP000887577">
    <property type="component" value="Unplaced"/>
</dbReference>
<dbReference type="InterPro" id="IPR036236">
    <property type="entry name" value="Znf_C2H2_sf"/>
</dbReference>
<dbReference type="InterPro" id="IPR013087">
    <property type="entry name" value="Znf_C2H2_type"/>
</dbReference>
<evidence type="ECO:0000259" key="7">
    <source>
        <dbReference type="PROSITE" id="PS50157"/>
    </source>
</evidence>
<dbReference type="PROSITE" id="PS00028">
    <property type="entry name" value="ZINC_FINGER_C2H2_1"/>
    <property type="match status" value="1"/>
</dbReference>
<evidence type="ECO:0000256" key="4">
    <source>
        <dbReference type="ARBA" id="ARBA00022833"/>
    </source>
</evidence>
<feature type="region of interest" description="Disordered" evidence="6">
    <location>
        <begin position="56"/>
        <end position="97"/>
    </location>
</feature>
<evidence type="ECO:0000256" key="5">
    <source>
        <dbReference type="PROSITE-ProRule" id="PRU00042"/>
    </source>
</evidence>
<evidence type="ECO:0000313" key="8">
    <source>
        <dbReference type="Proteomes" id="UP000887577"/>
    </source>
</evidence>
<dbReference type="GO" id="GO:0005634">
    <property type="term" value="C:nucleus"/>
    <property type="evidence" value="ECO:0007669"/>
    <property type="project" value="TreeGrafter"/>
</dbReference>
<dbReference type="Pfam" id="PF00096">
    <property type="entry name" value="zf-C2H2"/>
    <property type="match status" value="1"/>
</dbReference>
<dbReference type="InterPro" id="IPR050717">
    <property type="entry name" value="C2H2-ZF_Transcription_Reg"/>
</dbReference>
<feature type="region of interest" description="Disordered" evidence="6">
    <location>
        <begin position="1"/>
        <end position="34"/>
    </location>
</feature>
<dbReference type="Gene3D" id="3.30.160.60">
    <property type="entry name" value="Classic Zinc Finger"/>
    <property type="match status" value="1"/>
</dbReference>
<keyword evidence="2" id="KW-0677">Repeat</keyword>
<keyword evidence="4" id="KW-0862">Zinc</keyword>
<keyword evidence="3 5" id="KW-0863">Zinc-finger</keyword>
<evidence type="ECO:0000256" key="6">
    <source>
        <dbReference type="SAM" id="MobiDB-lite"/>
    </source>
</evidence>
<sequence length="309" mass="33745">MQMQAAAAAAAHHQQQQHHPSHHHGGGLPPTIIPSHFQNHPYLNLSDALMMKMGITPPSCNAGSDTESSPASVEQRSPLDLKNSSSPNSSIATNETLPKKILSPLDLTTDLKSDEMICVDDDIPSSSTSVIQSTSSLHSNNNEEKKSFLLDSSAKDEPSTSQQSSPRPQTFFTKDCSSSELPTMINSFTPNAFFNMFQRGPFGQTAATHQQHPSAAAGGGNNYMGLLQAFQPPSMNPSTGIHHLHHHHHRHSTTNSTATKIPLIPTGPRGSKERYTCRYCNKVFPRSANLTRHLRTHTGEQPYKNFKQG</sequence>
<feature type="compositionally biased region" description="Polar residues" evidence="6">
    <location>
        <begin position="58"/>
        <end position="75"/>
    </location>
</feature>
<dbReference type="FunFam" id="3.30.160.60:FF:000112">
    <property type="entry name" value="Mds1 and evi1 complex locus protein"/>
    <property type="match status" value="1"/>
</dbReference>
<feature type="compositionally biased region" description="Low complexity" evidence="6">
    <location>
        <begin position="1"/>
        <end position="14"/>
    </location>
</feature>
<dbReference type="SMART" id="SM00355">
    <property type="entry name" value="ZnF_C2H2"/>
    <property type="match status" value="1"/>
</dbReference>
<dbReference type="SUPFAM" id="SSF57667">
    <property type="entry name" value="beta-beta-alpha zinc fingers"/>
    <property type="match status" value="1"/>
</dbReference>
<feature type="compositionally biased region" description="Polar residues" evidence="6">
    <location>
        <begin position="82"/>
        <end position="96"/>
    </location>
</feature>
<feature type="region of interest" description="Disordered" evidence="6">
    <location>
        <begin position="250"/>
        <end position="269"/>
    </location>
</feature>
<feature type="compositionally biased region" description="Basic residues" evidence="6">
    <location>
        <begin position="15"/>
        <end position="25"/>
    </location>
</feature>
<feature type="domain" description="C2H2-type" evidence="7">
    <location>
        <begin position="275"/>
        <end position="302"/>
    </location>
</feature>
<keyword evidence="8" id="KW-1185">Reference proteome</keyword>
<organism evidence="8 9">
    <name type="scientific">Panagrolaimus superbus</name>
    <dbReference type="NCBI Taxonomy" id="310955"/>
    <lineage>
        <taxon>Eukaryota</taxon>
        <taxon>Metazoa</taxon>
        <taxon>Ecdysozoa</taxon>
        <taxon>Nematoda</taxon>
        <taxon>Chromadorea</taxon>
        <taxon>Rhabditida</taxon>
        <taxon>Tylenchina</taxon>
        <taxon>Panagrolaimomorpha</taxon>
        <taxon>Panagrolaimoidea</taxon>
        <taxon>Panagrolaimidae</taxon>
        <taxon>Panagrolaimus</taxon>
    </lineage>
</organism>
<dbReference type="PANTHER" id="PTHR14196:SF12">
    <property type="entry name" value="ZINC FINGER PROTEIN 208-LIKE"/>
    <property type="match status" value="1"/>
</dbReference>
<dbReference type="GO" id="GO:0000977">
    <property type="term" value="F:RNA polymerase II transcription regulatory region sequence-specific DNA binding"/>
    <property type="evidence" value="ECO:0007669"/>
    <property type="project" value="TreeGrafter"/>
</dbReference>
<reference evidence="9" key="1">
    <citation type="submission" date="2022-11" db="UniProtKB">
        <authorList>
            <consortium name="WormBaseParasite"/>
        </authorList>
    </citation>
    <scope>IDENTIFICATION</scope>
</reference>
<protein>
    <submittedName>
        <fullName evidence="9">C2H2-type domain-containing protein</fullName>
    </submittedName>
</protein>
<evidence type="ECO:0000256" key="2">
    <source>
        <dbReference type="ARBA" id="ARBA00022737"/>
    </source>
</evidence>
<dbReference type="PROSITE" id="PS50157">
    <property type="entry name" value="ZINC_FINGER_C2H2_2"/>
    <property type="match status" value="1"/>
</dbReference>
<evidence type="ECO:0000256" key="1">
    <source>
        <dbReference type="ARBA" id="ARBA00022723"/>
    </source>
</evidence>
<feature type="compositionally biased region" description="Basic and acidic residues" evidence="6">
    <location>
        <begin position="141"/>
        <end position="158"/>
    </location>
</feature>
<feature type="compositionally biased region" description="Low complexity" evidence="6">
    <location>
        <begin position="125"/>
        <end position="139"/>
    </location>
</feature>
<feature type="region of interest" description="Disordered" evidence="6">
    <location>
        <begin position="122"/>
        <end position="176"/>
    </location>
</feature>
<proteinExistence type="predicted"/>
<keyword evidence="1" id="KW-0479">Metal-binding</keyword>
<accession>A0A914Z7S5</accession>
<dbReference type="PANTHER" id="PTHR14196">
    <property type="entry name" value="ODD-SKIPPED - RELATED"/>
    <property type="match status" value="1"/>
</dbReference>